<evidence type="ECO:0000313" key="5">
    <source>
        <dbReference type="EMBL" id="NKW44479.1"/>
    </source>
</evidence>
<dbReference type="EMBL" id="WVBC01000023">
    <property type="protein sequence ID" value="NKT78022.1"/>
    <property type="molecule type" value="Genomic_DNA"/>
</dbReference>
<dbReference type="Proteomes" id="UP000603463">
    <property type="component" value="Unassembled WGS sequence"/>
</dbReference>
<name>A0A9Q4ZKB0_RHOHA</name>
<reference evidence="4" key="2">
    <citation type="journal article" date="2020" name="Environ. Microbiol.">
        <title>The novel and transferable erm(51) gene confers Macrolides, Lincosamides, and Streptogramins B (MLSB) resistance to clonal Rhodococcus equi in the environment.</title>
        <authorList>
            <person name="Huber L."/>
            <person name="Giguere S."/>
            <person name="Slovis N.M."/>
            <person name="Alvarez-Narvaez S."/>
            <person name="Hart K.A."/>
            <person name="Greiter M."/>
            <person name="Morris E.R.A."/>
            <person name="Cohen N.D."/>
        </authorList>
    </citation>
    <scope>NUCLEOTIDE SEQUENCE</scope>
    <source>
        <strain evidence="4">Lh_116_1</strain>
        <strain evidence="5">Lh_16_1</strain>
    </source>
</reference>
<reference evidence="1" key="1">
    <citation type="submission" date="2019-11" db="EMBL/GenBank/DDBJ databases">
        <title>Spread of Macrolides and rifampicin resistant Rhodococcus equi in clinical isolates in the USA.</title>
        <authorList>
            <person name="Alvarez-Narvaez S."/>
            <person name="Huber L."/>
            <person name="Cohen N.D."/>
            <person name="Slovis N."/>
            <person name="Greiter M."/>
            <person name="Giguere S."/>
            <person name="Hart K."/>
        </authorList>
    </citation>
    <scope>NUCLEOTIDE SEQUENCE</scope>
    <source>
        <strain evidence="1">Lh_17</strain>
    </source>
</reference>
<dbReference type="Proteomes" id="UP000608063">
    <property type="component" value="Unassembled WGS sequence"/>
</dbReference>
<dbReference type="Proteomes" id="UP000808906">
    <property type="component" value="Unassembled WGS sequence"/>
</dbReference>
<evidence type="ECO:0000313" key="3">
    <source>
        <dbReference type="EMBL" id="NKT78039.1"/>
    </source>
</evidence>
<evidence type="ECO:0000313" key="2">
    <source>
        <dbReference type="EMBL" id="NKT78022.1"/>
    </source>
</evidence>
<accession>A0A9Q4ZKB0</accession>
<evidence type="ECO:0000313" key="1">
    <source>
        <dbReference type="EMBL" id="MBM4568913.1"/>
    </source>
</evidence>
<evidence type="ECO:0000313" key="6">
    <source>
        <dbReference type="Proteomes" id="UP000603463"/>
    </source>
</evidence>
<protein>
    <submittedName>
        <fullName evidence="4">PIN domain-containing protein</fullName>
    </submittedName>
</protein>
<dbReference type="EMBL" id="WVDC01000023">
    <property type="protein sequence ID" value="NKW44479.1"/>
    <property type="molecule type" value="Genomic_DNA"/>
</dbReference>
<proteinExistence type="predicted"/>
<organism evidence="4 6">
    <name type="scientific">Rhodococcus hoagii</name>
    <name type="common">Corynebacterium equii</name>
    <dbReference type="NCBI Taxonomy" id="43767"/>
    <lineage>
        <taxon>Bacteria</taxon>
        <taxon>Bacillati</taxon>
        <taxon>Actinomycetota</taxon>
        <taxon>Actinomycetes</taxon>
        <taxon>Mycobacteriales</taxon>
        <taxon>Nocardiaceae</taxon>
        <taxon>Prescottella</taxon>
    </lineage>
</organism>
<dbReference type="EMBL" id="WVBC01000023">
    <property type="protein sequence ID" value="NKT78040.1"/>
    <property type="molecule type" value="Genomic_DNA"/>
</dbReference>
<sequence length="207" mass="23319">MGSGRNTSVLVDANILYSRTLRDWLALLYLDASSDMFEVKWTDDIMVEFQYNLRKKNPFLDDAQVGGIRRRLESTFGEDSRISGYTVDPAGNYPDVGDAHVHCAAVHGSVDLLLTNNVKHFREIDDLPYEIYTADEFFELVDDSAPHVVRTVAANQLAYHLRKNSNSSTSLPDMLKKADAPAFAERVRKHLQSMDIEGLLREPANAQ</sequence>
<dbReference type="AlphaFoldDB" id="A0A9Q4ZKB0"/>
<dbReference type="EMBL" id="WUXR01000029">
    <property type="protein sequence ID" value="MBM4568913.1"/>
    <property type="molecule type" value="Genomic_DNA"/>
</dbReference>
<dbReference type="EMBL" id="WVBC01000023">
    <property type="protein sequence ID" value="NKT78039.1"/>
    <property type="molecule type" value="Genomic_DNA"/>
</dbReference>
<dbReference type="RefSeq" id="WP_205915123.1">
    <property type="nucleotide sequence ID" value="NZ_CP095478.1"/>
</dbReference>
<gene>
    <name evidence="1" type="ORF">GS441_26985</name>
    <name evidence="2" type="ORF">GS882_07800</name>
    <name evidence="3" type="ORF">GS882_07890</name>
    <name evidence="4" type="ORF">GS882_07895</name>
    <name evidence="5" type="ORF">GS947_23730</name>
</gene>
<dbReference type="SUPFAM" id="SSF88723">
    <property type="entry name" value="PIN domain-like"/>
    <property type="match status" value="1"/>
</dbReference>
<dbReference type="InterPro" id="IPR029060">
    <property type="entry name" value="PIN-like_dom_sf"/>
</dbReference>
<evidence type="ECO:0000313" key="4">
    <source>
        <dbReference type="EMBL" id="NKT78040.1"/>
    </source>
</evidence>
<comment type="caution">
    <text evidence="4">The sequence shown here is derived from an EMBL/GenBank/DDBJ whole genome shotgun (WGS) entry which is preliminary data.</text>
</comment>